<keyword evidence="3" id="KW-1185">Reference proteome</keyword>
<dbReference type="RefSeq" id="WP_128777851.1">
    <property type="nucleotide sequence ID" value="NZ_RYFI01000011.1"/>
</dbReference>
<reference evidence="2 3" key="1">
    <citation type="submission" date="2018-12" db="EMBL/GenBank/DDBJ databases">
        <title>bacterium Hansschlegelia zhihuaiae S113.</title>
        <authorList>
            <person name="He J."/>
        </authorList>
    </citation>
    <scope>NUCLEOTIDE SEQUENCE [LARGE SCALE GENOMIC DNA]</scope>
    <source>
        <strain evidence="2 3">S 113</strain>
    </source>
</reference>
<dbReference type="AlphaFoldDB" id="A0A4Q0MHD6"/>
<evidence type="ECO:0000313" key="3">
    <source>
        <dbReference type="Proteomes" id="UP000289708"/>
    </source>
</evidence>
<dbReference type="OrthoDB" id="8448394at2"/>
<protein>
    <submittedName>
        <fullName evidence="2">Uncharacterized protein</fullName>
    </submittedName>
</protein>
<accession>A0A4Q0MHD6</accession>
<keyword evidence="1" id="KW-0732">Signal</keyword>
<proteinExistence type="predicted"/>
<dbReference type="EMBL" id="RYFI01000011">
    <property type="protein sequence ID" value="RXF72991.1"/>
    <property type="molecule type" value="Genomic_DNA"/>
</dbReference>
<dbReference type="Proteomes" id="UP000289708">
    <property type="component" value="Unassembled WGS sequence"/>
</dbReference>
<gene>
    <name evidence="2" type="ORF">EK403_12695</name>
</gene>
<name>A0A4Q0MHD6_9HYPH</name>
<feature type="chain" id="PRO_5020742912" evidence="1">
    <location>
        <begin position="20"/>
        <end position="169"/>
    </location>
</feature>
<feature type="signal peptide" evidence="1">
    <location>
        <begin position="1"/>
        <end position="19"/>
    </location>
</feature>
<sequence>MRAILALAFVLGTTSGAGATCFRDCLGEKITSPQASDDDIRKAARECRDTCEAQVRAGLERDGKLAQVEGCKAEPLALADLKKLRAETPSYYVQSNTFIWDFKNPFPDRALVKLEVTAQNMDLNPVGFTGVGLAPPGGEGVFVIPAFFDGYPAVRFAAKVEKVWACPVR</sequence>
<organism evidence="2 3">
    <name type="scientific">Hansschlegelia zhihuaiae</name>
    <dbReference type="NCBI Taxonomy" id="405005"/>
    <lineage>
        <taxon>Bacteria</taxon>
        <taxon>Pseudomonadati</taxon>
        <taxon>Pseudomonadota</taxon>
        <taxon>Alphaproteobacteria</taxon>
        <taxon>Hyphomicrobiales</taxon>
        <taxon>Methylopilaceae</taxon>
        <taxon>Hansschlegelia</taxon>
    </lineage>
</organism>
<evidence type="ECO:0000256" key="1">
    <source>
        <dbReference type="SAM" id="SignalP"/>
    </source>
</evidence>
<comment type="caution">
    <text evidence="2">The sequence shown here is derived from an EMBL/GenBank/DDBJ whole genome shotgun (WGS) entry which is preliminary data.</text>
</comment>
<evidence type="ECO:0000313" key="2">
    <source>
        <dbReference type="EMBL" id="RXF72991.1"/>
    </source>
</evidence>